<dbReference type="AlphaFoldDB" id="A0A6V8NUR5"/>
<evidence type="ECO:0000313" key="8">
    <source>
        <dbReference type="Proteomes" id="UP000588083"/>
    </source>
</evidence>
<dbReference type="Pfam" id="PF13240">
    <property type="entry name" value="Zn_Ribbon_1"/>
    <property type="match status" value="1"/>
</dbReference>
<feature type="domain" description="Zinc-ribbon" evidence="2">
    <location>
        <begin position="2"/>
        <end position="21"/>
    </location>
</feature>
<dbReference type="RefSeq" id="WP_176236126.1">
    <property type="nucleotide sequence ID" value="NZ_BLRZ01000156.1"/>
</dbReference>
<keyword evidence="8" id="KW-1185">Reference proteome</keyword>
<keyword evidence="1" id="KW-0472">Membrane</keyword>
<dbReference type="Proteomes" id="UP000588083">
    <property type="component" value="Unassembled WGS sequence"/>
</dbReference>
<feature type="transmembrane region" description="Helical" evidence="1">
    <location>
        <begin position="57"/>
        <end position="82"/>
    </location>
</feature>
<feature type="transmembrane region" description="Helical" evidence="1">
    <location>
        <begin position="102"/>
        <end position="123"/>
    </location>
</feature>
<dbReference type="EMBL" id="BLRZ01000156">
    <property type="protein sequence ID" value="GFP31067.1"/>
    <property type="molecule type" value="Genomic_DNA"/>
</dbReference>
<dbReference type="Proteomes" id="UP000569018">
    <property type="component" value="Unassembled WGS sequence"/>
</dbReference>
<sequence length="189" mass="19979">MYCSNCGNELEEGALFCHNCGVRIEPIEQLAVDRRAETRQPAGAPTPRRRGSIVSRVCAAVALVSFLLLPQLSCAGMAVSGIDLVTLSRESAQYYPTGAEPGSPTFVLFLVIVIVGSAIVGVVSNTVVLHRVSGLAGLASLLIILIQAKTGEIGALIQIEFGGFLTCLSFLGTTIGDRIESFLKKEKTI</sequence>
<gene>
    <name evidence="3" type="ORF">HKBW3S09_00647</name>
    <name evidence="4" type="ORF">HKBW3S34_01986</name>
    <name evidence="5" type="ORF">HKBW3S47_01843</name>
</gene>
<evidence type="ECO:0000313" key="3">
    <source>
        <dbReference type="EMBL" id="GFP23180.1"/>
    </source>
</evidence>
<proteinExistence type="predicted"/>
<protein>
    <recommendedName>
        <fullName evidence="2">Zinc-ribbon domain-containing protein</fullName>
    </recommendedName>
</protein>
<reference evidence="6 7" key="1">
    <citation type="journal article" date="2020" name="Front. Microbiol.">
        <title>Single-cell genomics of novel Actinobacteria with the Wood-Ljungdahl pathway discovered in a serpentinizing system.</title>
        <authorList>
            <person name="Merino N."/>
            <person name="Kawai M."/>
            <person name="Boyd E.S."/>
            <person name="Colman D.R."/>
            <person name="McGlynn S.E."/>
            <person name="Nealson K.H."/>
            <person name="Kurokawa K."/>
            <person name="Hongoh Y."/>
        </authorList>
    </citation>
    <scope>NUCLEOTIDE SEQUENCE [LARGE SCALE GENOMIC DNA]</scope>
    <source>
        <strain evidence="3 7">S09_30</strain>
        <strain evidence="4 8">S34</strain>
        <strain evidence="5 6">S47</strain>
    </source>
</reference>
<evidence type="ECO:0000256" key="1">
    <source>
        <dbReference type="SAM" id="Phobius"/>
    </source>
</evidence>
<dbReference type="InterPro" id="IPR026870">
    <property type="entry name" value="Zinc_ribbon_dom"/>
</dbReference>
<evidence type="ECO:0000313" key="7">
    <source>
        <dbReference type="Proteomes" id="UP000585609"/>
    </source>
</evidence>
<accession>A0A6V8NUR5</accession>
<comment type="caution">
    <text evidence="3">The sequence shown here is derived from an EMBL/GenBank/DDBJ whole genome shotgun (WGS) entry which is preliminary data.</text>
</comment>
<evidence type="ECO:0000313" key="5">
    <source>
        <dbReference type="EMBL" id="GFP40146.1"/>
    </source>
</evidence>
<evidence type="ECO:0000313" key="4">
    <source>
        <dbReference type="EMBL" id="GFP31067.1"/>
    </source>
</evidence>
<dbReference type="EMBL" id="BLRW01000063">
    <property type="protein sequence ID" value="GFP23180.1"/>
    <property type="molecule type" value="Genomic_DNA"/>
</dbReference>
<evidence type="ECO:0000259" key="2">
    <source>
        <dbReference type="Pfam" id="PF13240"/>
    </source>
</evidence>
<dbReference type="Proteomes" id="UP000585609">
    <property type="component" value="Unassembled WGS sequence"/>
</dbReference>
<evidence type="ECO:0000313" key="6">
    <source>
        <dbReference type="Proteomes" id="UP000569018"/>
    </source>
</evidence>
<keyword evidence="1" id="KW-1133">Transmembrane helix</keyword>
<name>A0A6V8NUR5_9ACTN</name>
<keyword evidence="1" id="KW-0812">Transmembrane</keyword>
<feature type="transmembrane region" description="Helical" evidence="1">
    <location>
        <begin position="128"/>
        <end position="147"/>
    </location>
</feature>
<organism evidence="3 7">
    <name type="scientific">Candidatus Hakubella thermalkaliphila</name>
    <dbReference type="NCBI Taxonomy" id="2754717"/>
    <lineage>
        <taxon>Bacteria</taxon>
        <taxon>Bacillati</taxon>
        <taxon>Actinomycetota</taxon>
        <taxon>Actinomycetota incertae sedis</taxon>
        <taxon>Candidatus Hakubellales</taxon>
        <taxon>Candidatus Hakubellaceae</taxon>
        <taxon>Candidatus Hakubella</taxon>
    </lineage>
</organism>
<dbReference type="EMBL" id="BLSD01000152">
    <property type="protein sequence ID" value="GFP40146.1"/>
    <property type="molecule type" value="Genomic_DNA"/>
</dbReference>
<feature type="transmembrane region" description="Helical" evidence="1">
    <location>
        <begin position="153"/>
        <end position="175"/>
    </location>
</feature>